<keyword evidence="2" id="KW-0926">Vacuole</keyword>
<keyword evidence="5 7" id="KW-0472">Membrane</keyword>
<dbReference type="CDD" id="cd14474">
    <property type="entry name" value="SPX_YDR089W"/>
    <property type="match status" value="1"/>
</dbReference>
<dbReference type="PROSITE" id="PS51382">
    <property type="entry name" value="SPX"/>
    <property type="match status" value="1"/>
</dbReference>
<dbReference type="GO" id="GO:0006799">
    <property type="term" value="P:polyphosphate biosynthetic process"/>
    <property type="evidence" value="ECO:0007669"/>
    <property type="project" value="UniProtKB-ARBA"/>
</dbReference>
<name>A0A2V1DL43_9PLEO</name>
<evidence type="ECO:0000259" key="8">
    <source>
        <dbReference type="PROSITE" id="PS51382"/>
    </source>
</evidence>
<comment type="subcellular location">
    <subcellularLocation>
        <location evidence="1">Vacuole membrane</location>
        <topology evidence="1">Multi-pass membrane protein</topology>
    </subcellularLocation>
</comment>
<dbReference type="InterPro" id="IPR004331">
    <property type="entry name" value="SPX_dom"/>
</dbReference>
<protein>
    <recommendedName>
        <fullName evidence="8">SPX domain-containing protein</fullName>
    </recommendedName>
</protein>
<feature type="transmembrane region" description="Helical" evidence="7">
    <location>
        <begin position="483"/>
        <end position="505"/>
    </location>
</feature>
<dbReference type="PANTHER" id="PTHR46140:SF1">
    <property type="entry name" value="VACUOLAR TRANSPORTER CHAPERONE COMPLEX SUBUNIT 4-RELATED"/>
    <property type="match status" value="1"/>
</dbReference>
<evidence type="ECO:0000256" key="4">
    <source>
        <dbReference type="ARBA" id="ARBA00022989"/>
    </source>
</evidence>
<dbReference type="GO" id="GO:0000329">
    <property type="term" value="C:fungal-type vacuole membrane"/>
    <property type="evidence" value="ECO:0007669"/>
    <property type="project" value="TreeGrafter"/>
</dbReference>
<dbReference type="GO" id="GO:0016237">
    <property type="term" value="P:microautophagy"/>
    <property type="evidence" value="ECO:0007669"/>
    <property type="project" value="TreeGrafter"/>
</dbReference>
<evidence type="ECO:0000256" key="3">
    <source>
        <dbReference type="ARBA" id="ARBA00022692"/>
    </source>
</evidence>
<evidence type="ECO:0000313" key="10">
    <source>
        <dbReference type="Proteomes" id="UP000244855"/>
    </source>
</evidence>
<dbReference type="GO" id="GO:0033254">
    <property type="term" value="C:vacuolar transporter chaperone complex"/>
    <property type="evidence" value="ECO:0007669"/>
    <property type="project" value="TreeGrafter"/>
</dbReference>
<keyword evidence="4 7" id="KW-1133">Transmembrane helix</keyword>
<evidence type="ECO:0000256" key="2">
    <source>
        <dbReference type="ARBA" id="ARBA00022554"/>
    </source>
</evidence>
<feature type="compositionally biased region" description="Polar residues" evidence="6">
    <location>
        <begin position="245"/>
        <end position="273"/>
    </location>
</feature>
<dbReference type="STRING" id="97972.A0A2V1DL43"/>
<sequence>MKYGDTLRQRSVPEWGHSNSETSSAVNIDYDYLKDLIKQQTTPGTSKALSIPGQGETAEKAFGDTFYKALNAQHDRISLFIRSKSGEIERRLEHMRRSLEQVQARKAPEGPSGRLPVRVVERYAKIDADMTKAGEEIRSLSRFQVAQRIGFHKILKTYKRWTKDTALERHFSDAVANNPDSFYQLDLGYLLDQYIDVLGPLRAPFDAPFWIPLLDKDIRKLPPPVRRQRRKATSATSSLSHDSSRQTSTSATSLTDGQTSAFTSRNGESSATSAPELVERSPLKAFRKKTKPYLEYPPPVQAQLVRQRYWNVYDNPESEDEGYYIYINPKASDKFPAQEFFEACVAKARKVFGIQEAPEEASGLSTAESSDYETADESTVAALRSYGTFASKARASQYEGYFSGLFRTLRDPHRDADALHTIRRETERERRSLLTEIQIRQHKAEMAKLYLYCACIAMAVILDVSLGMMTMTNCKKERGVVDTVVLSGTICNLLLCVIAVISMKMRREKLGWFHRSVVLLVTIGNVLVDVLLFTRVFNGP</sequence>
<evidence type="ECO:0000256" key="1">
    <source>
        <dbReference type="ARBA" id="ARBA00004128"/>
    </source>
</evidence>
<organism evidence="9 10">
    <name type="scientific">Periconia macrospinosa</name>
    <dbReference type="NCBI Taxonomy" id="97972"/>
    <lineage>
        <taxon>Eukaryota</taxon>
        <taxon>Fungi</taxon>
        <taxon>Dikarya</taxon>
        <taxon>Ascomycota</taxon>
        <taxon>Pezizomycotina</taxon>
        <taxon>Dothideomycetes</taxon>
        <taxon>Pleosporomycetidae</taxon>
        <taxon>Pleosporales</taxon>
        <taxon>Massarineae</taxon>
        <taxon>Periconiaceae</taxon>
        <taxon>Periconia</taxon>
    </lineage>
</organism>
<dbReference type="InterPro" id="IPR051572">
    <property type="entry name" value="VTC_Complex_Subunit"/>
</dbReference>
<feature type="region of interest" description="Disordered" evidence="6">
    <location>
        <begin position="222"/>
        <end position="278"/>
    </location>
</feature>
<dbReference type="OrthoDB" id="5588846at2759"/>
<feature type="transmembrane region" description="Helical" evidence="7">
    <location>
        <begin position="449"/>
        <end position="471"/>
    </location>
</feature>
<reference evidence="9 10" key="1">
    <citation type="journal article" date="2018" name="Sci. Rep.">
        <title>Comparative genomics provides insights into the lifestyle and reveals functional heterogeneity of dark septate endophytic fungi.</title>
        <authorList>
            <person name="Knapp D.G."/>
            <person name="Nemeth J.B."/>
            <person name="Barry K."/>
            <person name="Hainaut M."/>
            <person name="Henrissat B."/>
            <person name="Johnson J."/>
            <person name="Kuo A."/>
            <person name="Lim J.H.P."/>
            <person name="Lipzen A."/>
            <person name="Nolan M."/>
            <person name="Ohm R.A."/>
            <person name="Tamas L."/>
            <person name="Grigoriev I.V."/>
            <person name="Spatafora J.W."/>
            <person name="Nagy L.G."/>
            <person name="Kovacs G.M."/>
        </authorList>
    </citation>
    <scope>NUCLEOTIDE SEQUENCE [LARGE SCALE GENOMIC DNA]</scope>
    <source>
        <strain evidence="9 10">DSE2036</strain>
    </source>
</reference>
<proteinExistence type="predicted"/>
<feature type="region of interest" description="Disordered" evidence="6">
    <location>
        <begin position="1"/>
        <end position="21"/>
    </location>
</feature>
<accession>A0A2V1DL43</accession>
<evidence type="ECO:0000256" key="5">
    <source>
        <dbReference type="ARBA" id="ARBA00023136"/>
    </source>
</evidence>
<feature type="transmembrane region" description="Helical" evidence="7">
    <location>
        <begin position="517"/>
        <end position="537"/>
    </location>
</feature>
<dbReference type="EMBL" id="KZ805403">
    <property type="protein sequence ID" value="PVH98927.1"/>
    <property type="molecule type" value="Genomic_DNA"/>
</dbReference>
<dbReference type="Proteomes" id="UP000244855">
    <property type="component" value="Unassembled WGS sequence"/>
</dbReference>
<keyword evidence="10" id="KW-1185">Reference proteome</keyword>
<dbReference type="PANTHER" id="PTHR46140">
    <property type="entry name" value="VACUOLAR TRANSPORTER CHAPERONE 1-RELATED"/>
    <property type="match status" value="1"/>
</dbReference>
<dbReference type="AlphaFoldDB" id="A0A2V1DL43"/>
<feature type="domain" description="SPX" evidence="8">
    <location>
        <begin position="1"/>
        <end position="172"/>
    </location>
</feature>
<dbReference type="GO" id="GO:0007034">
    <property type="term" value="P:vacuolar transport"/>
    <property type="evidence" value="ECO:0007669"/>
    <property type="project" value="TreeGrafter"/>
</dbReference>
<evidence type="ECO:0000313" key="9">
    <source>
        <dbReference type="EMBL" id="PVH98927.1"/>
    </source>
</evidence>
<gene>
    <name evidence="9" type="ORF">DM02DRAFT_729576</name>
</gene>
<keyword evidence="3 7" id="KW-0812">Transmembrane</keyword>
<evidence type="ECO:0000256" key="7">
    <source>
        <dbReference type="SAM" id="Phobius"/>
    </source>
</evidence>
<evidence type="ECO:0000256" key="6">
    <source>
        <dbReference type="SAM" id="MobiDB-lite"/>
    </source>
</evidence>
<dbReference type="GO" id="GO:0042144">
    <property type="term" value="P:vacuole fusion, non-autophagic"/>
    <property type="evidence" value="ECO:0007669"/>
    <property type="project" value="TreeGrafter"/>
</dbReference>